<organism evidence="2 3">
    <name type="scientific">Cryomyces antarcticus</name>
    <dbReference type="NCBI Taxonomy" id="329879"/>
    <lineage>
        <taxon>Eukaryota</taxon>
        <taxon>Fungi</taxon>
        <taxon>Dikarya</taxon>
        <taxon>Ascomycota</taxon>
        <taxon>Pezizomycotina</taxon>
        <taxon>Dothideomycetes</taxon>
        <taxon>Dothideomycetes incertae sedis</taxon>
        <taxon>Cryomyces</taxon>
    </lineage>
</organism>
<name>A0ABR0LYW1_9PEZI</name>
<dbReference type="EMBL" id="JAVRRA010008746">
    <property type="protein sequence ID" value="KAK5255997.1"/>
    <property type="molecule type" value="Genomic_DNA"/>
</dbReference>
<gene>
    <name evidence="2" type="ORF">LTR16_004250</name>
</gene>
<accession>A0ABR0LYW1</accession>
<dbReference type="CDD" id="cd04301">
    <property type="entry name" value="NAT_SF"/>
    <property type="match status" value="1"/>
</dbReference>
<dbReference type="InterPro" id="IPR000182">
    <property type="entry name" value="GNAT_dom"/>
</dbReference>
<comment type="caution">
    <text evidence="2">The sequence shown here is derived from an EMBL/GenBank/DDBJ whole genome shotgun (WGS) entry which is preliminary data.</text>
</comment>
<dbReference type="PANTHER" id="PTHR43305">
    <property type="entry name" value="FAMILY N-ACETYLTRANSFERASE, PUTATIVE (AFU_ORTHOLOGUE AFUA_2G01380)-RELATED"/>
    <property type="match status" value="1"/>
</dbReference>
<dbReference type="Proteomes" id="UP001357485">
    <property type="component" value="Unassembled WGS sequence"/>
</dbReference>
<protein>
    <recommendedName>
        <fullName evidence="1">N-acetyltransferase domain-containing protein</fullName>
    </recommendedName>
</protein>
<dbReference type="Pfam" id="PF00583">
    <property type="entry name" value="Acetyltransf_1"/>
    <property type="match status" value="1"/>
</dbReference>
<sequence length="138" mass="14843">MSDLLRFSIKPARSAEDLEAIVCLFRAYAVSLGIDLSFQDFETEMAAMPGKYAYPGGELLLARNLEGRGLGIGKALVKAVVEVAGSLGYREIRLDTLPSMVEAISLYTNAGFAPITPYYDTPLAGTIFLSRALQSSDA</sequence>
<dbReference type="PANTHER" id="PTHR43305:SF1">
    <property type="entry name" value="FAMILY N-ACETYLTRANSFERASE, PUTATIVE (AFU_ORTHOLOGUE AFUA_2G01380)-RELATED"/>
    <property type="match status" value="1"/>
</dbReference>
<dbReference type="InterPro" id="IPR016181">
    <property type="entry name" value="Acyl_CoA_acyltransferase"/>
</dbReference>
<dbReference type="Gene3D" id="3.40.630.30">
    <property type="match status" value="1"/>
</dbReference>
<keyword evidence="3" id="KW-1185">Reference proteome</keyword>
<evidence type="ECO:0000259" key="1">
    <source>
        <dbReference type="PROSITE" id="PS51186"/>
    </source>
</evidence>
<dbReference type="SUPFAM" id="SSF55729">
    <property type="entry name" value="Acyl-CoA N-acyltransferases (Nat)"/>
    <property type="match status" value="1"/>
</dbReference>
<dbReference type="InterPro" id="IPR052777">
    <property type="entry name" value="Acetyltransferase_Enz"/>
</dbReference>
<dbReference type="PROSITE" id="PS51186">
    <property type="entry name" value="GNAT"/>
    <property type="match status" value="1"/>
</dbReference>
<proteinExistence type="predicted"/>
<evidence type="ECO:0000313" key="2">
    <source>
        <dbReference type="EMBL" id="KAK5255997.1"/>
    </source>
</evidence>
<evidence type="ECO:0000313" key="3">
    <source>
        <dbReference type="Proteomes" id="UP001357485"/>
    </source>
</evidence>
<reference evidence="2 3" key="1">
    <citation type="submission" date="2023-08" db="EMBL/GenBank/DDBJ databases">
        <title>Black Yeasts Isolated from many extreme environments.</title>
        <authorList>
            <person name="Coleine C."/>
            <person name="Stajich J.E."/>
            <person name="Selbmann L."/>
        </authorList>
    </citation>
    <scope>NUCLEOTIDE SEQUENCE [LARGE SCALE GENOMIC DNA]</scope>
    <source>
        <strain evidence="2 3">CCFEE 536</strain>
    </source>
</reference>
<feature type="domain" description="N-acetyltransferase" evidence="1">
    <location>
        <begin position="1"/>
        <end position="134"/>
    </location>
</feature>